<keyword evidence="2" id="KW-1185">Reference proteome</keyword>
<dbReference type="RefSeq" id="WP_307408782.1">
    <property type="nucleotide sequence ID" value="NZ_JAUSUR010000004.1"/>
</dbReference>
<dbReference type="PANTHER" id="PTHR16222">
    <property type="entry name" value="ADP-RIBOSYLGLYCOHYDROLASE"/>
    <property type="match status" value="1"/>
</dbReference>
<dbReference type="Proteomes" id="UP001230220">
    <property type="component" value="Unassembled WGS sequence"/>
</dbReference>
<organism evidence="1 2">
    <name type="scientific">Breznakia pachnodae</name>
    <dbReference type="NCBI Taxonomy" id="265178"/>
    <lineage>
        <taxon>Bacteria</taxon>
        <taxon>Bacillati</taxon>
        <taxon>Bacillota</taxon>
        <taxon>Erysipelotrichia</taxon>
        <taxon>Erysipelotrichales</taxon>
        <taxon>Erysipelotrichaceae</taxon>
        <taxon>Breznakia</taxon>
    </lineage>
</organism>
<dbReference type="PANTHER" id="PTHR16222:SF12">
    <property type="entry name" value="ADP-RIBOSYLGLYCOHYDROLASE-RELATED"/>
    <property type="match status" value="1"/>
</dbReference>
<dbReference type="EMBL" id="JAUSUR010000004">
    <property type="protein sequence ID" value="MDQ0361766.1"/>
    <property type="molecule type" value="Genomic_DNA"/>
</dbReference>
<dbReference type="Gene3D" id="1.10.4080.10">
    <property type="entry name" value="ADP-ribosylation/Crystallin J1"/>
    <property type="match status" value="1"/>
</dbReference>
<dbReference type="SUPFAM" id="SSF101478">
    <property type="entry name" value="ADP-ribosylglycohydrolase"/>
    <property type="match status" value="1"/>
</dbReference>
<dbReference type="InterPro" id="IPR036705">
    <property type="entry name" value="Ribosyl_crysJ1_sf"/>
</dbReference>
<evidence type="ECO:0000313" key="2">
    <source>
        <dbReference type="Proteomes" id="UP001230220"/>
    </source>
</evidence>
<protein>
    <submittedName>
        <fullName evidence="1">ADP-ribosylglycohydrolase</fullName>
    </submittedName>
</protein>
<dbReference type="Pfam" id="PF03747">
    <property type="entry name" value="ADP_ribosyl_GH"/>
    <property type="match status" value="1"/>
</dbReference>
<evidence type="ECO:0000313" key="1">
    <source>
        <dbReference type="EMBL" id="MDQ0361766.1"/>
    </source>
</evidence>
<proteinExistence type="predicted"/>
<comment type="caution">
    <text evidence="1">The sequence shown here is derived from an EMBL/GenBank/DDBJ whole genome shotgun (WGS) entry which is preliminary data.</text>
</comment>
<sequence length="333" mass="36369">MSDISVNRIYASLVGGAYGDAYGMPTEGMSLEAIYECFEEGITEFIPSINRMISSRTFNVGEITDDTLHTLLLIDALYENSNQFTSDVYIKYLSDWYNHSSIANLVIGPSTLKAIEAYHHGEKNTDARYAVSNGAMMKISPIGFIAGTKSDILHLVKTINEPTHASNICITSASVVAYLVSCYCRKEKDLNDLECLSYEMIDYCKGVGFDMPSASLKSRIEIAINIAEEKIEESEFLLKLSNIIGTSIYCTETLPCALAIIKYANGEVRKVASLCASIGGDTDTIGAIACSICGSLGYLPETREIELLEAVNHIGINSYVSKVMQIKGSLNIK</sequence>
<gene>
    <name evidence="1" type="ORF">J2S15_002516</name>
</gene>
<name>A0ABU0E4L7_9FIRM</name>
<accession>A0ABU0E4L7</accession>
<dbReference type="InterPro" id="IPR050792">
    <property type="entry name" value="ADP-ribosylglycohydrolase"/>
</dbReference>
<reference evidence="1 2" key="1">
    <citation type="submission" date="2023-07" db="EMBL/GenBank/DDBJ databases">
        <title>Genomic Encyclopedia of Type Strains, Phase IV (KMG-IV): sequencing the most valuable type-strain genomes for metagenomic binning, comparative biology and taxonomic classification.</title>
        <authorList>
            <person name="Goeker M."/>
        </authorList>
    </citation>
    <scope>NUCLEOTIDE SEQUENCE [LARGE SCALE GENOMIC DNA]</scope>
    <source>
        <strain evidence="1 2">DSM 16784</strain>
    </source>
</reference>
<dbReference type="InterPro" id="IPR005502">
    <property type="entry name" value="Ribosyl_crysJ1"/>
</dbReference>